<accession>A0A0A9E4V6</accession>
<name>A0A0A9E4V6_ARUDO</name>
<reference evidence="1" key="1">
    <citation type="submission" date="2014-09" db="EMBL/GenBank/DDBJ databases">
        <authorList>
            <person name="Magalhaes I.L.F."/>
            <person name="Oliveira U."/>
            <person name="Santos F.R."/>
            <person name="Vidigal T.H.D.A."/>
            <person name="Brescovit A.D."/>
            <person name="Santos A.J."/>
        </authorList>
    </citation>
    <scope>NUCLEOTIDE SEQUENCE</scope>
    <source>
        <tissue evidence="1">Shoot tissue taken approximately 20 cm above the soil surface</tissue>
    </source>
</reference>
<evidence type="ECO:0000313" key="1">
    <source>
        <dbReference type="EMBL" id="JAD95814.1"/>
    </source>
</evidence>
<protein>
    <submittedName>
        <fullName evidence="1">Uncharacterized protein</fullName>
    </submittedName>
</protein>
<dbReference type="EMBL" id="GBRH01202081">
    <property type="protein sequence ID" value="JAD95814.1"/>
    <property type="molecule type" value="Transcribed_RNA"/>
</dbReference>
<organism evidence="1">
    <name type="scientific">Arundo donax</name>
    <name type="common">Giant reed</name>
    <name type="synonym">Donax arundinaceus</name>
    <dbReference type="NCBI Taxonomy" id="35708"/>
    <lineage>
        <taxon>Eukaryota</taxon>
        <taxon>Viridiplantae</taxon>
        <taxon>Streptophyta</taxon>
        <taxon>Embryophyta</taxon>
        <taxon>Tracheophyta</taxon>
        <taxon>Spermatophyta</taxon>
        <taxon>Magnoliopsida</taxon>
        <taxon>Liliopsida</taxon>
        <taxon>Poales</taxon>
        <taxon>Poaceae</taxon>
        <taxon>PACMAD clade</taxon>
        <taxon>Arundinoideae</taxon>
        <taxon>Arundineae</taxon>
        <taxon>Arundo</taxon>
    </lineage>
</organism>
<proteinExistence type="predicted"/>
<dbReference type="AlphaFoldDB" id="A0A0A9E4V6"/>
<reference evidence="1" key="2">
    <citation type="journal article" date="2015" name="Data Brief">
        <title>Shoot transcriptome of the giant reed, Arundo donax.</title>
        <authorList>
            <person name="Barrero R.A."/>
            <person name="Guerrero F.D."/>
            <person name="Moolhuijzen P."/>
            <person name="Goolsby J.A."/>
            <person name="Tidwell J."/>
            <person name="Bellgard S.E."/>
            <person name="Bellgard M.I."/>
        </authorList>
    </citation>
    <scope>NUCLEOTIDE SEQUENCE</scope>
    <source>
        <tissue evidence="1">Shoot tissue taken approximately 20 cm above the soil surface</tissue>
    </source>
</reference>
<sequence length="45" mass="5116">MYTVLYTVKPWLHGSSKDCLCLSKQSLSFFLPNPHPSTTKKMNAD</sequence>